<evidence type="ECO:0000256" key="8">
    <source>
        <dbReference type="ARBA" id="ARBA00022985"/>
    </source>
</evidence>
<feature type="domain" description="EamA" evidence="13">
    <location>
        <begin position="145"/>
        <end position="277"/>
    </location>
</feature>
<keyword evidence="9 12" id="KW-1133">Transmembrane helix</keyword>
<keyword evidence="10" id="KW-0443">Lipid metabolism</keyword>
<feature type="transmembrane region" description="Helical" evidence="12">
    <location>
        <begin position="207"/>
        <end position="228"/>
    </location>
</feature>
<dbReference type="Pfam" id="PF00892">
    <property type="entry name" value="EamA"/>
    <property type="match status" value="2"/>
</dbReference>
<feature type="transmembrane region" description="Helical" evidence="12">
    <location>
        <begin position="6"/>
        <end position="23"/>
    </location>
</feature>
<evidence type="ECO:0000256" key="2">
    <source>
        <dbReference type="ARBA" id="ARBA00022448"/>
    </source>
</evidence>
<feature type="transmembrane region" description="Helical" evidence="12">
    <location>
        <begin position="144"/>
        <end position="161"/>
    </location>
</feature>
<protein>
    <submittedName>
        <fullName evidence="14">DMT family transporter</fullName>
    </submittedName>
</protein>
<dbReference type="Proteomes" id="UP001217178">
    <property type="component" value="Unassembled WGS sequence"/>
</dbReference>
<dbReference type="SUPFAM" id="SSF103481">
    <property type="entry name" value="Multidrug resistance efflux transporter EmrE"/>
    <property type="match status" value="2"/>
</dbReference>
<name>A0ABT5LFK7_9GAMM</name>
<dbReference type="Gene3D" id="1.10.3730.20">
    <property type="match status" value="2"/>
</dbReference>
<keyword evidence="15" id="KW-1185">Reference proteome</keyword>
<comment type="subcellular location">
    <subcellularLocation>
        <location evidence="1">Cell membrane</location>
        <topology evidence="1">Multi-pass membrane protein</topology>
    </subcellularLocation>
</comment>
<evidence type="ECO:0000313" key="14">
    <source>
        <dbReference type="EMBL" id="MDC9589901.1"/>
    </source>
</evidence>
<keyword evidence="4" id="KW-0444">Lipid biosynthesis</keyword>
<evidence type="ECO:0000256" key="4">
    <source>
        <dbReference type="ARBA" id="ARBA00022516"/>
    </source>
</evidence>
<sequence>MTTFLLLFVLGAALLHASWNVLVKISADRFLGISIIVFFAGLISTAGLFWVGLPTLSSLPWLVLSSILHIGYCLFLSRSYATGDLSQVYPIARGSAPLITAFLSWIILQEVLPPLGMLGIGLIVIGIILIAFPKGKESFQMDSRALIAALITSVFTAFYTLSDGIGSRVSDNALTYILWLFAIHGWSMGVIMYFKYRYTIGQNIRQYWKQGLLGGLMQLLSYGIVIWAMSYVPIVMVAALRETSVLFAMLLSVFILREPFSKMRLLACMVIVAGVIGTKLGE</sequence>
<accession>A0ABT5LFK7</accession>
<keyword evidence="2" id="KW-0813">Transport</keyword>
<dbReference type="PANTHER" id="PTHR30561">
    <property type="entry name" value="SMR FAMILY PROTON-DEPENDENT DRUG EFFLUX TRANSPORTER SUGE"/>
    <property type="match status" value="1"/>
</dbReference>
<evidence type="ECO:0000256" key="12">
    <source>
        <dbReference type="SAM" id="Phobius"/>
    </source>
</evidence>
<feature type="transmembrane region" description="Helical" evidence="12">
    <location>
        <begin position="234"/>
        <end position="256"/>
    </location>
</feature>
<evidence type="ECO:0000256" key="1">
    <source>
        <dbReference type="ARBA" id="ARBA00004651"/>
    </source>
</evidence>
<keyword evidence="5" id="KW-0997">Cell inner membrane</keyword>
<evidence type="ECO:0000256" key="6">
    <source>
        <dbReference type="ARBA" id="ARBA00022556"/>
    </source>
</evidence>
<proteinExistence type="predicted"/>
<keyword evidence="6" id="KW-0441">Lipid A biosynthesis</keyword>
<evidence type="ECO:0000256" key="7">
    <source>
        <dbReference type="ARBA" id="ARBA00022692"/>
    </source>
</evidence>
<evidence type="ECO:0000256" key="5">
    <source>
        <dbReference type="ARBA" id="ARBA00022519"/>
    </source>
</evidence>
<feature type="transmembrane region" description="Helical" evidence="12">
    <location>
        <begin position="173"/>
        <end position="195"/>
    </location>
</feature>
<comment type="caution">
    <text evidence="14">The sequence shown here is derived from an EMBL/GenBank/DDBJ whole genome shotgun (WGS) entry which is preliminary data.</text>
</comment>
<dbReference type="InterPro" id="IPR037185">
    <property type="entry name" value="EmrE-like"/>
</dbReference>
<evidence type="ECO:0000256" key="10">
    <source>
        <dbReference type="ARBA" id="ARBA00023098"/>
    </source>
</evidence>
<gene>
    <name evidence="14" type="ORF">PSI23_11470</name>
</gene>
<keyword evidence="7 12" id="KW-0812">Transmembrane</keyword>
<organism evidence="14 15">
    <name type="scientific">Xenorhabdus yunnanensis</name>
    <dbReference type="NCBI Taxonomy" id="3025878"/>
    <lineage>
        <taxon>Bacteria</taxon>
        <taxon>Pseudomonadati</taxon>
        <taxon>Pseudomonadota</taxon>
        <taxon>Gammaproteobacteria</taxon>
        <taxon>Enterobacterales</taxon>
        <taxon>Morganellaceae</taxon>
        <taxon>Xenorhabdus</taxon>
    </lineage>
</organism>
<evidence type="ECO:0000256" key="11">
    <source>
        <dbReference type="ARBA" id="ARBA00023136"/>
    </source>
</evidence>
<dbReference type="EMBL" id="JAQRFI010000023">
    <property type="protein sequence ID" value="MDC9589901.1"/>
    <property type="molecule type" value="Genomic_DNA"/>
</dbReference>
<dbReference type="InterPro" id="IPR000620">
    <property type="entry name" value="EamA_dom"/>
</dbReference>
<keyword evidence="11 12" id="KW-0472">Membrane</keyword>
<reference evidence="14 15" key="1">
    <citation type="submission" date="2023-02" db="EMBL/GenBank/DDBJ databases">
        <title>Entomopathogenic bacteria.</title>
        <authorList>
            <person name="Machado R.A."/>
        </authorList>
    </citation>
    <scope>NUCLEOTIDE SEQUENCE [LARGE SCALE GENOMIC DNA]</scope>
    <source>
        <strain evidence="14 15">XENO-10</strain>
    </source>
</reference>
<evidence type="ECO:0000313" key="15">
    <source>
        <dbReference type="Proteomes" id="UP001217178"/>
    </source>
</evidence>
<feature type="domain" description="EamA" evidence="13">
    <location>
        <begin position="6"/>
        <end position="131"/>
    </location>
</feature>
<keyword evidence="3" id="KW-1003">Cell membrane</keyword>
<keyword evidence="8" id="KW-0448">Lipopolysaccharide biosynthesis</keyword>
<dbReference type="InterPro" id="IPR000390">
    <property type="entry name" value="Small_drug/metabolite_transptr"/>
</dbReference>
<dbReference type="RefSeq" id="WP_273555211.1">
    <property type="nucleotide sequence ID" value="NZ_JAQRFI010000023.1"/>
</dbReference>
<evidence type="ECO:0000256" key="9">
    <source>
        <dbReference type="ARBA" id="ARBA00022989"/>
    </source>
</evidence>
<feature type="transmembrane region" description="Helical" evidence="12">
    <location>
        <begin position="88"/>
        <end position="108"/>
    </location>
</feature>
<evidence type="ECO:0000256" key="3">
    <source>
        <dbReference type="ARBA" id="ARBA00022475"/>
    </source>
</evidence>
<evidence type="ECO:0000259" key="13">
    <source>
        <dbReference type="Pfam" id="PF00892"/>
    </source>
</evidence>
<feature type="transmembrane region" description="Helical" evidence="12">
    <location>
        <begin position="59"/>
        <end position="76"/>
    </location>
</feature>
<dbReference type="PANTHER" id="PTHR30561:SF9">
    <property type="entry name" value="4-AMINO-4-DEOXY-L-ARABINOSE-PHOSPHOUNDECAPRENOL FLIPPASE SUBUNIT ARNF-RELATED"/>
    <property type="match status" value="1"/>
</dbReference>
<feature type="transmembrane region" description="Helical" evidence="12">
    <location>
        <begin position="114"/>
        <end position="132"/>
    </location>
</feature>
<feature type="transmembrane region" description="Helical" evidence="12">
    <location>
        <begin position="30"/>
        <end position="53"/>
    </location>
</feature>